<reference evidence="2" key="2">
    <citation type="journal article" date="2013" name="PLoS Genet.">
        <title>Comparative genome structure, secondary metabolite, and effector coding capacity across Cochliobolus pathogens.</title>
        <authorList>
            <person name="Condon B.J."/>
            <person name="Leng Y."/>
            <person name="Wu D."/>
            <person name="Bushley K.E."/>
            <person name="Ohm R.A."/>
            <person name="Otillar R."/>
            <person name="Martin J."/>
            <person name="Schackwitz W."/>
            <person name="Grimwood J."/>
            <person name="MohdZainudin N."/>
            <person name="Xue C."/>
            <person name="Wang R."/>
            <person name="Manning V.A."/>
            <person name="Dhillon B."/>
            <person name="Tu Z.J."/>
            <person name="Steffenson B.J."/>
            <person name="Salamov A."/>
            <person name="Sun H."/>
            <person name="Lowry S."/>
            <person name="LaButti K."/>
            <person name="Han J."/>
            <person name="Copeland A."/>
            <person name="Lindquist E."/>
            <person name="Barry K."/>
            <person name="Schmutz J."/>
            <person name="Baker S.E."/>
            <person name="Ciuffetti L.M."/>
            <person name="Grigoriev I.V."/>
            <person name="Zhong S."/>
            <person name="Turgeon B.G."/>
        </authorList>
    </citation>
    <scope>NUCLEOTIDE SEQUENCE [LARGE SCALE GENOMIC DNA]</scope>
    <source>
        <strain evidence="2">ND90Pr / ATCC 201652</strain>
    </source>
</reference>
<reference evidence="1 2" key="1">
    <citation type="journal article" date="2012" name="PLoS Pathog.">
        <title>Diverse lifestyles and strategies of plant pathogenesis encoded in the genomes of eighteen Dothideomycetes fungi.</title>
        <authorList>
            <person name="Ohm R.A."/>
            <person name="Feau N."/>
            <person name="Henrissat B."/>
            <person name="Schoch C.L."/>
            <person name="Horwitz B.A."/>
            <person name="Barry K.W."/>
            <person name="Condon B.J."/>
            <person name="Copeland A.C."/>
            <person name="Dhillon B."/>
            <person name="Glaser F."/>
            <person name="Hesse C.N."/>
            <person name="Kosti I."/>
            <person name="LaButti K."/>
            <person name="Lindquist E.A."/>
            <person name="Lucas S."/>
            <person name="Salamov A.A."/>
            <person name="Bradshaw R.E."/>
            <person name="Ciuffetti L."/>
            <person name="Hamelin R.C."/>
            <person name="Kema G.H.J."/>
            <person name="Lawrence C."/>
            <person name="Scott J.A."/>
            <person name="Spatafora J.W."/>
            <person name="Turgeon B.G."/>
            <person name="de Wit P.J.G.M."/>
            <person name="Zhong S."/>
            <person name="Goodwin S.B."/>
            <person name="Grigoriev I.V."/>
        </authorList>
    </citation>
    <scope>NUCLEOTIDE SEQUENCE [LARGE SCALE GENOMIC DNA]</scope>
    <source>
        <strain evidence="2">ND90Pr / ATCC 201652</strain>
    </source>
</reference>
<dbReference type="AlphaFoldDB" id="M2SCP4"/>
<dbReference type="eggNOG" id="ENOG502T5DQ">
    <property type="taxonomic scope" value="Eukaryota"/>
</dbReference>
<name>M2SCP4_COCSN</name>
<dbReference type="GeneID" id="19132311"/>
<dbReference type="KEGG" id="bsc:COCSADRAFT_164373"/>
<keyword evidence="2" id="KW-1185">Reference proteome</keyword>
<sequence>MSANISQMDWYPPKWNAANIPPHLLMFWPPPETQPSSGPELNKIFNRLKWSVLDHPSYAQVYVRDDEGALKWRALFDKANKSLCDASAMDPPQSRLQISIEPLHRWRHWHDSETQHLRPASLLIENTDGEQVSVEKFIHAVYNYALPLHKLLLRCMNVRDPMEQDRTKFFFDGLYG</sequence>
<dbReference type="HOGENOM" id="CLU_1713067_0_0_1"/>
<dbReference type="OMA" id="LKWSVLD"/>
<evidence type="ECO:0000313" key="1">
    <source>
        <dbReference type="EMBL" id="EMD60245.1"/>
    </source>
</evidence>
<organism evidence="1 2">
    <name type="scientific">Cochliobolus sativus (strain ND90Pr / ATCC 201652)</name>
    <name type="common">Common root rot and spot blotch fungus</name>
    <name type="synonym">Bipolaris sorokiniana</name>
    <dbReference type="NCBI Taxonomy" id="665912"/>
    <lineage>
        <taxon>Eukaryota</taxon>
        <taxon>Fungi</taxon>
        <taxon>Dikarya</taxon>
        <taxon>Ascomycota</taxon>
        <taxon>Pezizomycotina</taxon>
        <taxon>Dothideomycetes</taxon>
        <taxon>Pleosporomycetidae</taxon>
        <taxon>Pleosporales</taxon>
        <taxon>Pleosporineae</taxon>
        <taxon>Pleosporaceae</taxon>
        <taxon>Bipolaris</taxon>
    </lineage>
</organism>
<dbReference type="RefSeq" id="XP_007704426.1">
    <property type="nucleotide sequence ID" value="XM_007706236.1"/>
</dbReference>
<proteinExistence type="predicted"/>
<accession>M2SCP4</accession>
<dbReference type="Proteomes" id="UP000016934">
    <property type="component" value="Unassembled WGS sequence"/>
</dbReference>
<dbReference type="EMBL" id="KB445651">
    <property type="protein sequence ID" value="EMD60245.1"/>
    <property type="molecule type" value="Genomic_DNA"/>
</dbReference>
<dbReference type="OrthoDB" id="3783451at2759"/>
<gene>
    <name evidence="1" type="ORF">COCSADRAFT_164373</name>
</gene>
<evidence type="ECO:0000313" key="2">
    <source>
        <dbReference type="Proteomes" id="UP000016934"/>
    </source>
</evidence>
<protein>
    <submittedName>
        <fullName evidence="1">Uncharacterized protein</fullName>
    </submittedName>
</protein>